<proteinExistence type="predicted"/>
<evidence type="ECO:0000256" key="1">
    <source>
        <dbReference type="SAM" id="Coils"/>
    </source>
</evidence>
<evidence type="ECO:0000313" key="2">
    <source>
        <dbReference type="EMBL" id="MFI8748836.1"/>
    </source>
</evidence>
<keyword evidence="1" id="KW-0175">Coiled coil</keyword>
<sequence length="644" mass="70583">MGKARILQALGEGRYTIEIIEARERAEVAKQQALARITQLQTQVNALTQQINAAQSAFATAVNEQNAAIAQYQQEMAEEGRSSINLAETAEKVMTTAGERDKLRVEQRSLEVRIKADEALIARINSLPPLRQMQAWCADYTDDLSGEVATAEVPGEIGSVIIKPGFEGANQWSATADGAMQPALASTPAATFYNLAMLPGWQKWRPTYRTATITSIDGDTCSITLDAATSSQQALSVNARSSYSGVPILYMDCNGAAFEQGDKVLVAFAGNINGPTVVGFESAPKMCSALDYITISDEVWDKPSAEYLTNTYYQEEWTTPSLLGMPINGGSYQITESVNKDNAALTVTVSHADSWSATYVVTEDLGSEFFYDSTEVITCQHSCSVVGTVRHLGRQIDVRYEATVNSDFTANYTGFSGGFVGWPGYPERPYSDGAEGAEVASVIWGQTDTPFASVSEMFTIAGVSIDVSRISEHLYTNSSYQYYAEWIRYHPAMSLAASGGFSGSWLSQVGVTKPFNILLPDIVSFAEDGERGLLLVFSSTGPTVEQGMSDYLQQYGPERVSWWGQVRTFILEGTRRYDPDGSDSFYLRNRLDDRKLHVCITLVEREGVFVRAETPSKVLDYFKEQKIRGGSSDLYYDLPLSVAV</sequence>
<dbReference type="EMBL" id="JBITWC010000003">
    <property type="protein sequence ID" value="MFI8748836.1"/>
    <property type="molecule type" value="Genomic_DNA"/>
</dbReference>
<keyword evidence="3" id="KW-1185">Reference proteome</keyword>
<feature type="coiled-coil region" evidence="1">
    <location>
        <begin position="23"/>
        <end position="82"/>
    </location>
</feature>
<dbReference type="Proteomes" id="UP001614338">
    <property type="component" value="Unassembled WGS sequence"/>
</dbReference>
<reference evidence="2 3" key="1">
    <citation type="submission" date="2024-10" db="EMBL/GenBank/DDBJ databases">
        <title>The Natural Products Discovery Center: Release of the First 8490 Sequenced Strains for Exploring Actinobacteria Biosynthetic Diversity.</title>
        <authorList>
            <person name="Kalkreuter E."/>
            <person name="Kautsar S.A."/>
            <person name="Yang D."/>
            <person name="Bader C.D."/>
            <person name="Teijaro C.N."/>
            <person name="Fluegel L."/>
            <person name="Davis C.M."/>
            <person name="Simpson J.R."/>
            <person name="Lauterbach L."/>
            <person name="Steele A.D."/>
            <person name="Gui C."/>
            <person name="Meng S."/>
            <person name="Li G."/>
            <person name="Viehrig K."/>
            <person name="Ye F."/>
            <person name="Su P."/>
            <person name="Kiefer A.F."/>
            <person name="Nichols A."/>
            <person name="Cepeda A.J."/>
            <person name="Yan W."/>
            <person name="Fan B."/>
            <person name="Jiang Y."/>
            <person name="Adhikari A."/>
            <person name="Zheng C.-J."/>
            <person name="Schuster L."/>
            <person name="Cowan T.M."/>
            <person name="Smanski M.J."/>
            <person name="Chevrette M.G."/>
            <person name="De Carvalho L.P.S."/>
            <person name="Shen B."/>
        </authorList>
    </citation>
    <scope>NUCLEOTIDE SEQUENCE [LARGE SCALE GENOMIC DNA]</scope>
    <source>
        <strain evidence="2 3">NPDC077409</strain>
    </source>
</reference>
<accession>A0ABW8BNP8</accession>
<dbReference type="RefSeq" id="WP_399841851.1">
    <property type="nucleotide sequence ID" value="NZ_JBITWC010000003.1"/>
</dbReference>
<gene>
    <name evidence="2" type="ORF">ACIGG6_02355</name>
</gene>
<comment type="caution">
    <text evidence="2">The sequence shown here is derived from an EMBL/GenBank/DDBJ whole genome shotgun (WGS) entry which is preliminary data.</text>
</comment>
<name>A0ABW8BNP8_9GAMM</name>
<organism evidence="2 3">
    <name type="scientific">Vreelandella lionensis</name>
    <dbReference type="NCBI Taxonomy" id="1144478"/>
    <lineage>
        <taxon>Bacteria</taxon>
        <taxon>Pseudomonadati</taxon>
        <taxon>Pseudomonadota</taxon>
        <taxon>Gammaproteobacteria</taxon>
        <taxon>Oceanospirillales</taxon>
        <taxon>Halomonadaceae</taxon>
        <taxon>Vreelandella</taxon>
    </lineage>
</organism>
<protein>
    <submittedName>
        <fullName evidence="2">Uncharacterized protein</fullName>
    </submittedName>
</protein>
<evidence type="ECO:0000313" key="3">
    <source>
        <dbReference type="Proteomes" id="UP001614338"/>
    </source>
</evidence>